<accession>A0A150GG93</accession>
<organism evidence="2 3">
    <name type="scientific">Gonium pectorale</name>
    <name type="common">Green alga</name>
    <dbReference type="NCBI Taxonomy" id="33097"/>
    <lineage>
        <taxon>Eukaryota</taxon>
        <taxon>Viridiplantae</taxon>
        <taxon>Chlorophyta</taxon>
        <taxon>core chlorophytes</taxon>
        <taxon>Chlorophyceae</taxon>
        <taxon>CS clade</taxon>
        <taxon>Chlamydomonadales</taxon>
        <taxon>Volvocaceae</taxon>
        <taxon>Gonium</taxon>
    </lineage>
</organism>
<dbReference type="Proteomes" id="UP000075714">
    <property type="component" value="Unassembled WGS sequence"/>
</dbReference>
<reference evidence="3" key="1">
    <citation type="journal article" date="2016" name="Nat. Commun.">
        <title>The Gonium pectorale genome demonstrates co-option of cell cycle regulation during the evolution of multicellularity.</title>
        <authorList>
            <person name="Hanschen E.R."/>
            <person name="Marriage T.N."/>
            <person name="Ferris P.J."/>
            <person name="Hamaji T."/>
            <person name="Toyoda A."/>
            <person name="Fujiyama A."/>
            <person name="Neme R."/>
            <person name="Noguchi H."/>
            <person name="Minakuchi Y."/>
            <person name="Suzuki M."/>
            <person name="Kawai-Toyooka H."/>
            <person name="Smith D.R."/>
            <person name="Sparks H."/>
            <person name="Anderson J."/>
            <person name="Bakaric R."/>
            <person name="Luria V."/>
            <person name="Karger A."/>
            <person name="Kirschner M.W."/>
            <person name="Durand P.M."/>
            <person name="Michod R.E."/>
            <person name="Nozaki H."/>
            <person name="Olson B.J."/>
        </authorList>
    </citation>
    <scope>NUCLEOTIDE SEQUENCE [LARGE SCALE GENOMIC DNA]</scope>
    <source>
        <strain evidence="3">NIES-2863</strain>
    </source>
</reference>
<evidence type="ECO:0000313" key="3">
    <source>
        <dbReference type="Proteomes" id="UP000075714"/>
    </source>
</evidence>
<keyword evidence="3" id="KW-1185">Reference proteome</keyword>
<comment type="caution">
    <text evidence="2">The sequence shown here is derived from an EMBL/GenBank/DDBJ whole genome shotgun (WGS) entry which is preliminary data.</text>
</comment>
<feature type="compositionally biased region" description="Basic and acidic residues" evidence="1">
    <location>
        <begin position="1"/>
        <end position="12"/>
    </location>
</feature>
<protein>
    <submittedName>
        <fullName evidence="2">Uncharacterized protein</fullName>
    </submittedName>
</protein>
<name>A0A150GG93_GONPE</name>
<dbReference type="AlphaFoldDB" id="A0A150GG93"/>
<dbReference type="EMBL" id="LSYV01000026">
    <property type="protein sequence ID" value="KXZ48858.1"/>
    <property type="molecule type" value="Genomic_DNA"/>
</dbReference>
<sequence>MLPVREREREPPCSKGVPQSLVPRGDQSRLIRYLKGFPKFWKVGKQLKGPDVCELEAVGSDEQAYVLQLHVYLLVAHPDGILLGDLARSNHRIPKHLLDGRTPCQWLRAHSNHFKLEMGNGDRLYVIPQK</sequence>
<feature type="region of interest" description="Disordered" evidence="1">
    <location>
        <begin position="1"/>
        <end position="20"/>
    </location>
</feature>
<evidence type="ECO:0000313" key="2">
    <source>
        <dbReference type="EMBL" id="KXZ48858.1"/>
    </source>
</evidence>
<evidence type="ECO:0000256" key="1">
    <source>
        <dbReference type="SAM" id="MobiDB-lite"/>
    </source>
</evidence>
<gene>
    <name evidence="2" type="ORF">GPECTOR_25g443</name>
</gene>
<proteinExistence type="predicted"/>